<keyword evidence="1" id="KW-0378">Hydrolase</keyword>
<reference evidence="5" key="1">
    <citation type="journal article" date="2019" name="Int. J. Syst. Evol. Microbiol.">
        <title>The Global Catalogue of Microorganisms (GCM) 10K type strain sequencing project: providing services to taxonomists for standard genome sequencing and annotation.</title>
        <authorList>
            <consortium name="The Broad Institute Genomics Platform"/>
            <consortium name="The Broad Institute Genome Sequencing Center for Infectious Disease"/>
            <person name="Wu L."/>
            <person name="Ma J."/>
        </authorList>
    </citation>
    <scope>NUCLEOTIDE SEQUENCE [LARGE SCALE GENOMIC DNA]</scope>
    <source>
        <strain evidence="5">CGMCC 1.14993</strain>
    </source>
</reference>
<protein>
    <recommendedName>
        <fullName evidence="3">BD-FAE-like domain-containing protein</fullName>
    </recommendedName>
</protein>
<gene>
    <name evidence="4" type="ORF">GCM10007380_02280</name>
</gene>
<dbReference type="Pfam" id="PF20434">
    <property type="entry name" value="BD-FAE"/>
    <property type="match status" value="1"/>
</dbReference>
<dbReference type="GO" id="GO:0016787">
    <property type="term" value="F:hydrolase activity"/>
    <property type="evidence" value="ECO:0007669"/>
    <property type="project" value="UniProtKB-KW"/>
</dbReference>
<name>A0A8J3AC67_9BACI</name>
<dbReference type="Proteomes" id="UP000626244">
    <property type="component" value="Unassembled WGS sequence"/>
</dbReference>
<keyword evidence="2" id="KW-0472">Membrane</keyword>
<dbReference type="AlphaFoldDB" id="A0A8J3AC67"/>
<dbReference type="Gene3D" id="3.40.50.1820">
    <property type="entry name" value="alpha/beta hydrolase"/>
    <property type="match status" value="1"/>
</dbReference>
<keyword evidence="2" id="KW-0812">Transmembrane</keyword>
<organism evidence="4 5">
    <name type="scientific">Gottfriedia solisilvae</name>
    <dbReference type="NCBI Taxonomy" id="1516104"/>
    <lineage>
        <taxon>Bacteria</taxon>
        <taxon>Bacillati</taxon>
        <taxon>Bacillota</taxon>
        <taxon>Bacilli</taxon>
        <taxon>Bacillales</taxon>
        <taxon>Bacillaceae</taxon>
        <taxon>Gottfriedia</taxon>
    </lineage>
</organism>
<keyword evidence="5" id="KW-1185">Reference proteome</keyword>
<evidence type="ECO:0000313" key="5">
    <source>
        <dbReference type="Proteomes" id="UP000626244"/>
    </source>
</evidence>
<feature type="transmembrane region" description="Helical" evidence="2">
    <location>
        <begin position="7"/>
        <end position="25"/>
    </location>
</feature>
<dbReference type="SUPFAM" id="SSF53474">
    <property type="entry name" value="alpha/beta-Hydrolases"/>
    <property type="match status" value="1"/>
</dbReference>
<dbReference type="InterPro" id="IPR050300">
    <property type="entry name" value="GDXG_lipolytic_enzyme"/>
</dbReference>
<comment type="caution">
    <text evidence="4">The sequence shown here is derived from an EMBL/GenBank/DDBJ whole genome shotgun (WGS) entry which is preliminary data.</text>
</comment>
<evidence type="ECO:0000259" key="3">
    <source>
        <dbReference type="Pfam" id="PF20434"/>
    </source>
</evidence>
<sequence>MKESLKKATIFVIIFAITFLFIRMFQDESKKYPKNQIEYTVQKDILYTEPARLPQTFDLYKSINQRGPSPALIFVHGGSWKHGSKELNKRWKTVFEEIVKEGYSAISIDYTLYSTKDYSYNDPVRDVETAINFVYKNAKKLGIDRSQIGLAGASAGGHLALLTGLKADIQPKLNYIIAWYPISDLTTMNQSPSSRSTEIVERFMNSTAGQMADEYNRMSPIQYVKHAKIPIFIVHGTGDTLVPFSQSEEFARKNPKMVTLIALEHGNHGFTNLSIQASTNDTINYLKARLKEKK</sequence>
<proteinExistence type="predicted"/>
<accession>A0A8J3AC67</accession>
<dbReference type="InterPro" id="IPR049492">
    <property type="entry name" value="BD-FAE-like_dom"/>
</dbReference>
<dbReference type="InterPro" id="IPR029058">
    <property type="entry name" value="AB_hydrolase_fold"/>
</dbReference>
<evidence type="ECO:0000256" key="2">
    <source>
        <dbReference type="SAM" id="Phobius"/>
    </source>
</evidence>
<evidence type="ECO:0000313" key="4">
    <source>
        <dbReference type="EMBL" id="GGI10335.1"/>
    </source>
</evidence>
<evidence type="ECO:0000256" key="1">
    <source>
        <dbReference type="ARBA" id="ARBA00022801"/>
    </source>
</evidence>
<dbReference type="EMBL" id="BMHB01000001">
    <property type="protein sequence ID" value="GGI10335.1"/>
    <property type="molecule type" value="Genomic_DNA"/>
</dbReference>
<feature type="domain" description="BD-FAE-like" evidence="3">
    <location>
        <begin position="58"/>
        <end position="252"/>
    </location>
</feature>
<keyword evidence="2" id="KW-1133">Transmembrane helix</keyword>
<dbReference type="PANTHER" id="PTHR48081">
    <property type="entry name" value="AB HYDROLASE SUPERFAMILY PROTEIN C4A8.06C"/>
    <property type="match status" value="1"/>
</dbReference>